<reference evidence="1 2" key="1">
    <citation type="submission" date="2020-10" db="EMBL/GenBank/DDBJ databases">
        <title>Plant Genome Project.</title>
        <authorList>
            <person name="Zhang R.-G."/>
        </authorList>
    </citation>
    <scope>NUCLEOTIDE SEQUENCE [LARGE SCALE GENOMIC DNA]</scope>
    <source>
        <strain evidence="1">FAFU-HL-1</strain>
        <tissue evidence="1">Leaf</tissue>
    </source>
</reference>
<protein>
    <submittedName>
        <fullName evidence="1">Uncharacterized protein</fullName>
    </submittedName>
</protein>
<evidence type="ECO:0000313" key="2">
    <source>
        <dbReference type="Proteomes" id="UP000657918"/>
    </source>
</evidence>
<dbReference type="AlphaFoldDB" id="A0A835J106"/>
<dbReference type="SUPFAM" id="SSF51735">
    <property type="entry name" value="NAD(P)-binding Rossmann-fold domains"/>
    <property type="match status" value="1"/>
</dbReference>
<organism evidence="1 2">
    <name type="scientific">Salix dunnii</name>
    <dbReference type="NCBI Taxonomy" id="1413687"/>
    <lineage>
        <taxon>Eukaryota</taxon>
        <taxon>Viridiplantae</taxon>
        <taxon>Streptophyta</taxon>
        <taxon>Embryophyta</taxon>
        <taxon>Tracheophyta</taxon>
        <taxon>Spermatophyta</taxon>
        <taxon>Magnoliopsida</taxon>
        <taxon>eudicotyledons</taxon>
        <taxon>Gunneridae</taxon>
        <taxon>Pentapetalae</taxon>
        <taxon>rosids</taxon>
        <taxon>fabids</taxon>
        <taxon>Malpighiales</taxon>
        <taxon>Salicaceae</taxon>
        <taxon>Saliceae</taxon>
        <taxon>Salix</taxon>
    </lineage>
</organism>
<keyword evidence="2" id="KW-1185">Reference proteome</keyword>
<accession>A0A835J106</accession>
<proteinExistence type="predicted"/>
<dbReference type="Proteomes" id="UP000657918">
    <property type="component" value="Unassembled WGS sequence"/>
</dbReference>
<dbReference type="Gene3D" id="3.40.50.720">
    <property type="entry name" value="NAD(P)-binding Rossmann-like Domain"/>
    <property type="match status" value="1"/>
</dbReference>
<gene>
    <name evidence="1" type="ORF">SADUNF_Sadunf19G0024600</name>
</gene>
<name>A0A835J106_9ROSI</name>
<comment type="caution">
    <text evidence="1">The sequence shown here is derived from an EMBL/GenBank/DDBJ whole genome shotgun (WGS) entry which is preliminary data.</text>
</comment>
<dbReference type="InterPro" id="IPR036291">
    <property type="entry name" value="NAD(P)-bd_dom_sf"/>
</dbReference>
<sequence>MEALNVSFVPSPHIPATPAKVIRRSQFLHFHFSSIPSSFVQSYDRNKLSFKILTALSSSVSAETLDPAEPALETDSQQAKFDWHHKVQIKNSDIRAKLNSPKHMESYSGLVVFTEITGGRGVDIAVEALGKPLTFSQYTQSVIDEGKAVMIGLEQAGAIGEIDINHLVHRKGVICLLVHFWSDSSSSASARSSLSLFSSLSPAPLSTP</sequence>
<evidence type="ECO:0000313" key="1">
    <source>
        <dbReference type="EMBL" id="KAF9661020.1"/>
    </source>
</evidence>
<dbReference type="EMBL" id="JADGMS010000019">
    <property type="protein sequence ID" value="KAF9661020.1"/>
    <property type="molecule type" value="Genomic_DNA"/>
</dbReference>